<dbReference type="AlphaFoldDB" id="A0A2Z3GRN8"/>
<dbReference type="OrthoDB" id="9859325at2"/>
<accession>A0A2Z3GRN8</accession>
<evidence type="ECO:0000313" key="1">
    <source>
        <dbReference type="EMBL" id="AWM34772.1"/>
    </source>
</evidence>
<sequence>MPPPLITRSTLLLSPAHGTHLHHNDPAHHYPAVCSSLSFGHQPMLVCKAHSASHVEFEEVLFELGEWVSCPQCRAHYQADFAAAALLPALRDEVAQPLPLPPG</sequence>
<reference evidence="2" key="1">
    <citation type="submission" date="2018-04" db="EMBL/GenBank/DDBJ databases">
        <title>Complete genome of Antarctic heterotrophic bacterium Hymenobacter nivis.</title>
        <authorList>
            <person name="Terashima M."/>
        </authorList>
    </citation>
    <scope>NUCLEOTIDE SEQUENCE [LARGE SCALE GENOMIC DNA]</scope>
    <source>
        <strain evidence="2">NBRC 111535</strain>
    </source>
</reference>
<keyword evidence="2" id="KW-1185">Reference proteome</keyword>
<gene>
    <name evidence="1" type="ORF">DDQ68_19525</name>
</gene>
<evidence type="ECO:0000313" key="2">
    <source>
        <dbReference type="Proteomes" id="UP000245999"/>
    </source>
</evidence>
<dbReference type="EMBL" id="CP029145">
    <property type="protein sequence ID" value="AWM34772.1"/>
    <property type="molecule type" value="Genomic_DNA"/>
</dbReference>
<dbReference type="KEGG" id="hnv:DDQ68_19525"/>
<protein>
    <submittedName>
        <fullName evidence="1">Uncharacterized protein</fullName>
    </submittedName>
</protein>
<dbReference type="RefSeq" id="WP_109657799.1">
    <property type="nucleotide sequence ID" value="NZ_CP029145.1"/>
</dbReference>
<dbReference type="Proteomes" id="UP000245999">
    <property type="component" value="Chromosome"/>
</dbReference>
<organism evidence="1 2">
    <name type="scientific">Hymenobacter nivis</name>
    <dbReference type="NCBI Taxonomy" id="1850093"/>
    <lineage>
        <taxon>Bacteria</taxon>
        <taxon>Pseudomonadati</taxon>
        <taxon>Bacteroidota</taxon>
        <taxon>Cytophagia</taxon>
        <taxon>Cytophagales</taxon>
        <taxon>Hymenobacteraceae</taxon>
        <taxon>Hymenobacter</taxon>
    </lineage>
</organism>
<proteinExistence type="predicted"/>
<name>A0A2Z3GRN8_9BACT</name>